<organism evidence="2 5">
    <name type="scientific">Thermoproteota archaeon</name>
    <dbReference type="NCBI Taxonomy" id="2056631"/>
    <lineage>
        <taxon>Archaea</taxon>
        <taxon>Thermoproteota</taxon>
    </lineage>
</organism>
<gene>
    <name evidence="2" type="ORF">DRJ31_00540</name>
    <name evidence="3" type="ORF">DRJ33_01090</name>
</gene>
<dbReference type="Pfam" id="PF01037">
    <property type="entry name" value="AsnC_trans_reg"/>
    <property type="match status" value="1"/>
</dbReference>
<dbReference type="EMBL" id="QMQV01000002">
    <property type="protein sequence ID" value="RLE50669.1"/>
    <property type="molecule type" value="Genomic_DNA"/>
</dbReference>
<dbReference type="InterPro" id="IPR011008">
    <property type="entry name" value="Dimeric_a/b-barrel"/>
</dbReference>
<feature type="domain" description="Transcription regulator AsnC/Lrp ligand binding" evidence="1">
    <location>
        <begin position="17"/>
        <end position="76"/>
    </location>
</feature>
<dbReference type="AlphaFoldDB" id="A0A497EU68"/>
<evidence type="ECO:0000313" key="4">
    <source>
        <dbReference type="Proteomes" id="UP000272051"/>
    </source>
</evidence>
<name>A0A497EU68_9CREN</name>
<dbReference type="InterPro" id="IPR019887">
    <property type="entry name" value="Tscrpt_reg_AsnC/Lrp_C"/>
</dbReference>
<dbReference type="EMBL" id="QMQX01000011">
    <property type="protein sequence ID" value="RLE53424.1"/>
    <property type="molecule type" value="Genomic_DNA"/>
</dbReference>
<evidence type="ECO:0000313" key="5">
    <source>
        <dbReference type="Proteomes" id="UP000278475"/>
    </source>
</evidence>
<reference evidence="4 5" key="1">
    <citation type="submission" date="2018-06" db="EMBL/GenBank/DDBJ databases">
        <title>Extensive metabolic versatility and redundancy in microbially diverse, dynamic hydrothermal sediments.</title>
        <authorList>
            <person name="Dombrowski N."/>
            <person name="Teske A."/>
            <person name="Baker B.J."/>
        </authorList>
    </citation>
    <scope>NUCLEOTIDE SEQUENCE [LARGE SCALE GENOMIC DNA]</scope>
    <source>
        <strain evidence="3">B34_G17</strain>
        <strain evidence="2">B66_G16</strain>
    </source>
</reference>
<dbReference type="Gene3D" id="3.30.70.920">
    <property type="match status" value="1"/>
</dbReference>
<dbReference type="Proteomes" id="UP000278475">
    <property type="component" value="Unassembled WGS sequence"/>
</dbReference>
<proteinExistence type="predicted"/>
<evidence type="ECO:0000313" key="3">
    <source>
        <dbReference type="EMBL" id="RLE53424.1"/>
    </source>
</evidence>
<evidence type="ECO:0000313" key="2">
    <source>
        <dbReference type="EMBL" id="RLE50669.1"/>
    </source>
</evidence>
<protein>
    <submittedName>
        <fullName evidence="2">Lrp/AsnC family transcriptional regulator</fullName>
    </submittedName>
</protein>
<comment type="caution">
    <text evidence="2">The sequence shown here is derived from an EMBL/GenBank/DDBJ whole genome shotgun (WGS) entry which is preliminary data.</text>
</comment>
<accession>A0A497EU68</accession>
<dbReference type="Proteomes" id="UP000272051">
    <property type="component" value="Unassembled WGS sequence"/>
</dbReference>
<dbReference type="SUPFAM" id="SSF54909">
    <property type="entry name" value="Dimeric alpha+beta barrel"/>
    <property type="match status" value="1"/>
</dbReference>
<sequence length="79" mass="8647">MGNEGLVAYMLLVTDVGKERAIASELKKMPGVTESRVVYGDYDVIVRLEVGDIKILDEIVSSIRKIPGIVRTSTLISPQ</sequence>
<evidence type="ECO:0000259" key="1">
    <source>
        <dbReference type="Pfam" id="PF01037"/>
    </source>
</evidence>